<evidence type="ECO:0000313" key="3">
    <source>
        <dbReference type="Proteomes" id="UP001146120"/>
    </source>
</evidence>
<keyword evidence="1" id="KW-0812">Transmembrane</keyword>
<comment type="caution">
    <text evidence="2">The sequence shown here is derived from an EMBL/GenBank/DDBJ whole genome shotgun (WGS) entry which is preliminary data.</text>
</comment>
<keyword evidence="1" id="KW-0472">Membrane</keyword>
<evidence type="ECO:0000256" key="1">
    <source>
        <dbReference type="SAM" id="Phobius"/>
    </source>
</evidence>
<feature type="transmembrane region" description="Helical" evidence="1">
    <location>
        <begin position="391"/>
        <end position="413"/>
    </location>
</feature>
<feature type="transmembrane region" description="Helical" evidence="1">
    <location>
        <begin position="262"/>
        <end position="283"/>
    </location>
</feature>
<evidence type="ECO:0008006" key="4">
    <source>
        <dbReference type="Google" id="ProtNLM"/>
    </source>
</evidence>
<dbReference type="Proteomes" id="UP001146120">
    <property type="component" value="Unassembled WGS sequence"/>
</dbReference>
<dbReference type="Gene3D" id="3.80.10.10">
    <property type="entry name" value="Ribonuclease Inhibitor"/>
    <property type="match status" value="1"/>
</dbReference>
<proteinExistence type="predicted"/>
<evidence type="ECO:0000313" key="2">
    <source>
        <dbReference type="EMBL" id="DAZ93403.1"/>
    </source>
</evidence>
<protein>
    <recommendedName>
        <fullName evidence="4">Leucine-rich repeat domain, L domain-like</fullName>
    </recommendedName>
</protein>
<accession>A0AAV2YJE3</accession>
<gene>
    <name evidence="2" type="ORF">N0F65_009722</name>
</gene>
<keyword evidence="3" id="KW-1185">Reference proteome</keyword>
<feature type="transmembrane region" description="Helical" evidence="1">
    <location>
        <begin position="88"/>
        <end position="108"/>
    </location>
</feature>
<keyword evidence="1" id="KW-1133">Transmembrane helix</keyword>
<reference evidence="2" key="1">
    <citation type="submission" date="2022-11" db="EMBL/GenBank/DDBJ databases">
        <authorList>
            <person name="Morgan W.R."/>
            <person name="Tartar A."/>
        </authorList>
    </citation>
    <scope>NUCLEOTIDE SEQUENCE</scope>
    <source>
        <strain evidence="2">ARSEF 373</strain>
    </source>
</reference>
<dbReference type="InterPro" id="IPR032675">
    <property type="entry name" value="LRR_dom_sf"/>
</dbReference>
<feature type="transmembrane region" description="Helical" evidence="1">
    <location>
        <begin position="49"/>
        <end position="68"/>
    </location>
</feature>
<dbReference type="AlphaFoldDB" id="A0AAV2YJE3"/>
<dbReference type="EMBL" id="DAKRPA010000319">
    <property type="protein sequence ID" value="DAZ93403.1"/>
    <property type="molecule type" value="Genomic_DNA"/>
</dbReference>
<sequence>MVPSATEVFHPVTNVSERRERTSVDASGVPKVVVTLSNWQFRLLWGSTLCARIVCCAFLISNGVLYLFMITYDMAYWAAFIMASPEPVFTFAGAIFILLGSAHCYQALKMLGLSLWQRQLVFDTTASQRPAFGDRLADKIKAKVRLGEDNLPLDTWRDRALLSCSDTLRLLIGRGGVFGIDSGYFDVRFVVREAIEIVSQTVQVYGSSVLIGKPWINNMYVVIIALNCWSTPVVKRLAHHSPPLERVACLVTDAVLDSGTSMLMPVIIFMPYYYAFLPLAYSFDSFKLYDSVWFVNLLNDNHQIFAQGWLDLLLKFVPHLSIFICLSSVKTLVRPTVDGHYNISSINTEAEGIREAKYAANPPPHKRRSLGTAVRLQKIARRRLHGHFAHAVHLLFFLWGLGVVILHLTALHLSTSESDHGCKQPLRPWFATKYSCSVYEYNCYRHGTTTMPQGALSFLAPVPLASLLITHCSALTVQRDIQNFPNLLGMEIFNSSIVAWPREAGITTATNPMITYVFMIRSNMSALPEGLLYDLPTSLIDVEISVSNLTTLPDDLDQHWSQIQSFYFEHSHLRTVPEVLMRMVIGDFSLIGNDIEALPRIENNRTSFYYLALSSNPLRSLPDVFGDQTQMSFASVENTLVTTIPTWMTSAHRVYAYGTPFCSALSHDEIQRDHGEDALITCVRREPRINGRYPLSVIDPQRPL</sequence>
<reference evidence="2" key="2">
    <citation type="journal article" date="2023" name="Microbiol Resour">
        <title>Decontamination and Annotation of the Draft Genome Sequence of the Oomycete Lagenidium giganteum ARSEF 373.</title>
        <authorList>
            <person name="Morgan W.R."/>
            <person name="Tartar A."/>
        </authorList>
    </citation>
    <scope>NUCLEOTIDE SEQUENCE</scope>
    <source>
        <strain evidence="2">ARSEF 373</strain>
    </source>
</reference>
<name>A0AAV2YJE3_9STRA</name>
<organism evidence="2 3">
    <name type="scientific">Lagenidium giganteum</name>
    <dbReference type="NCBI Taxonomy" id="4803"/>
    <lineage>
        <taxon>Eukaryota</taxon>
        <taxon>Sar</taxon>
        <taxon>Stramenopiles</taxon>
        <taxon>Oomycota</taxon>
        <taxon>Peronosporomycetes</taxon>
        <taxon>Pythiales</taxon>
        <taxon>Pythiaceae</taxon>
    </lineage>
</organism>
<dbReference type="SUPFAM" id="SSF52058">
    <property type="entry name" value="L domain-like"/>
    <property type="match status" value="1"/>
</dbReference>